<dbReference type="PANTHER" id="PTHR30146">
    <property type="entry name" value="LACI-RELATED TRANSCRIPTIONAL REPRESSOR"/>
    <property type="match status" value="1"/>
</dbReference>
<name>A0A5N1GHX8_9LACT</name>
<evidence type="ECO:0000259" key="4">
    <source>
        <dbReference type="PROSITE" id="PS50932"/>
    </source>
</evidence>
<dbReference type="Gene3D" id="3.40.50.2300">
    <property type="match status" value="2"/>
</dbReference>
<dbReference type="Gene3D" id="1.10.260.40">
    <property type="entry name" value="lambda repressor-like DNA-binding domains"/>
    <property type="match status" value="1"/>
</dbReference>
<keyword evidence="1" id="KW-0805">Transcription regulation</keyword>
<protein>
    <submittedName>
        <fullName evidence="5">LacI family transcriptional regulator</fullName>
    </submittedName>
</protein>
<accession>A0A5N1GHX8</accession>
<keyword evidence="2" id="KW-0238">DNA-binding</keyword>
<dbReference type="EMBL" id="VYWO01000004">
    <property type="protein sequence ID" value="KAA9300557.1"/>
    <property type="molecule type" value="Genomic_DNA"/>
</dbReference>
<dbReference type="GO" id="GO:0003700">
    <property type="term" value="F:DNA-binding transcription factor activity"/>
    <property type="evidence" value="ECO:0007669"/>
    <property type="project" value="TreeGrafter"/>
</dbReference>
<dbReference type="SUPFAM" id="SSF53822">
    <property type="entry name" value="Periplasmic binding protein-like I"/>
    <property type="match status" value="1"/>
</dbReference>
<reference evidence="5 6" key="1">
    <citation type="submission" date="2019-09" db="EMBL/GenBank/DDBJ databases">
        <title>Draft genome sequence assemblies of isolates from the urinary tract.</title>
        <authorList>
            <person name="Mores C.R."/>
            <person name="Putonti C."/>
            <person name="Wolfe A.J."/>
        </authorList>
    </citation>
    <scope>NUCLEOTIDE SEQUENCE [LARGE SCALE GENOMIC DNA]</scope>
    <source>
        <strain evidence="5 6">UMB623</strain>
    </source>
</reference>
<dbReference type="InterPro" id="IPR001761">
    <property type="entry name" value="Peripla_BP/Lac1_sug-bd_dom"/>
</dbReference>
<proteinExistence type="predicted"/>
<dbReference type="Proteomes" id="UP000327148">
    <property type="component" value="Unassembled WGS sequence"/>
</dbReference>
<evidence type="ECO:0000313" key="6">
    <source>
        <dbReference type="Proteomes" id="UP000327148"/>
    </source>
</evidence>
<dbReference type="InterPro" id="IPR000843">
    <property type="entry name" value="HTH_LacI"/>
</dbReference>
<evidence type="ECO:0000256" key="3">
    <source>
        <dbReference type="ARBA" id="ARBA00023163"/>
    </source>
</evidence>
<dbReference type="InterPro" id="IPR028082">
    <property type="entry name" value="Peripla_BP_I"/>
</dbReference>
<dbReference type="SMART" id="SM00354">
    <property type="entry name" value="HTH_LACI"/>
    <property type="match status" value="1"/>
</dbReference>
<organism evidence="5 6">
    <name type="scientific">Aerococcus sanguinicola</name>
    <dbReference type="NCBI Taxonomy" id="119206"/>
    <lineage>
        <taxon>Bacteria</taxon>
        <taxon>Bacillati</taxon>
        <taxon>Bacillota</taxon>
        <taxon>Bacilli</taxon>
        <taxon>Lactobacillales</taxon>
        <taxon>Aerococcaceae</taxon>
        <taxon>Aerococcus</taxon>
    </lineage>
</organism>
<evidence type="ECO:0000256" key="1">
    <source>
        <dbReference type="ARBA" id="ARBA00023015"/>
    </source>
</evidence>
<dbReference type="AlphaFoldDB" id="A0A5N1GHX8"/>
<dbReference type="STRING" id="119206.AWM72_05540"/>
<dbReference type="InterPro" id="IPR010982">
    <property type="entry name" value="Lambda_DNA-bd_dom_sf"/>
</dbReference>
<dbReference type="Pfam" id="PF00532">
    <property type="entry name" value="Peripla_BP_1"/>
    <property type="match status" value="1"/>
</dbReference>
<feature type="domain" description="HTH lacI-type" evidence="4">
    <location>
        <begin position="6"/>
        <end position="60"/>
    </location>
</feature>
<comment type="caution">
    <text evidence="5">The sequence shown here is derived from an EMBL/GenBank/DDBJ whole genome shotgun (WGS) entry which is preliminary data.</text>
</comment>
<dbReference type="PROSITE" id="PS50932">
    <property type="entry name" value="HTH_LACI_2"/>
    <property type="match status" value="1"/>
</dbReference>
<dbReference type="OrthoDB" id="9788209at2"/>
<dbReference type="Pfam" id="PF00356">
    <property type="entry name" value="LacI"/>
    <property type="match status" value="1"/>
</dbReference>
<keyword evidence="3" id="KW-0804">Transcription</keyword>
<dbReference type="GO" id="GO:0000976">
    <property type="term" value="F:transcription cis-regulatory region binding"/>
    <property type="evidence" value="ECO:0007669"/>
    <property type="project" value="TreeGrafter"/>
</dbReference>
<gene>
    <name evidence="5" type="ORF">F6I03_07050</name>
</gene>
<sequence length="337" mass="37509">MVIMTVTIKDVAKEAGVAPSTVSRVIADNPSISQATKEKVRQVMADLHYYPNYNARRLASRRSRTVGIVLPAASDAFYRNPFFPTVLRGINEAASQDQYALLLSTGEGDQARLDHLQNMILGKQVEGLIFLYASREDPLLRFAMSQDCPLVVIGHLPGLDVNRVDNDNPRIAYQATRHLIDRGASRLAFIGGDPKQQFVKERLAGFKQALEEAGLELAEEAIFNDLPFLQAAGYVLAQEDLLKQDFDGFVFADQLLAEGAYQAIRQAGGDPSWLVTFKAYSDAELGQIEGYPYFDLHSQELGYQAMQVLLEVLSQSEATRSQRYIYQCVTSDFVTKQ</sequence>
<dbReference type="PANTHER" id="PTHR30146:SF109">
    <property type="entry name" value="HTH-TYPE TRANSCRIPTIONAL REGULATOR GALS"/>
    <property type="match status" value="1"/>
</dbReference>
<evidence type="ECO:0000256" key="2">
    <source>
        <dbReference type="ARBA" id="ARBA00023125"/>
    </source>
</evidence>
<dbReference type="SUPFAM" id="SSF47413">
    <property type="entry name" value="lambda repressor-like DNA-binding domains"/>
    <property type="match status" value="1"/>
</dbReference>
<evidence type="ECO:0000313" key="5">
    <source>
        <dbReference type="EMBL" id="KAA9300557.1"/>
    </source>
</evidence>
<dbReference type="CDD" id="cd01392">
    <property type="entry name" value="HTH_LacI"/>
    <property type="match status" value="1"/>
</dbReference>